<dbReference type="EMBL" id="VSSQ01000099">
    <property type="protein sequence ID" value="MPL76691.1"/>
    <property type="molecule type" value="Genomic_DNA"/>
</dbReference>
<organism evidence="1">
    <name type="scientific">bioreactor metagenome</name>
    <dbReference type="NCBI Taxonomy" id="1076179"/>
    <lineage>
        <taxon>unclassified sequences</taxon>
        <taxon>metagenomes</taxon>
        <taxon>ecological metagenomes</taxon>
    </lineage>
</organism>
<evidence type="ECO:0008006" key="2">
    <source>
        <dbReference type="Google" id="ProtNLM"/>
    </source>
</evidence>
<name>A0A644UCV5_9ZZZZ</name>
<reference evidence="1" key="1">
    <citation type="submission" date="2019-08" db="EMBL/GenBank/DDBJ databases">
        <authorList>
            <person name="Kucharzyk K."/>
            <person name="Murdoch R.W."/>
            <person name="Higgins S."/>
            <person name="Loffler F."/>
        </authorList>
    </citation>
    <scope>NUCLEOTIDE SEQUENCE</scope>
</reference>
<dbReference type="PROSITE" id="PS51257">
    <property type="entry name" value="PROKAR_LIPOPROTEIN"/>
    <property type="match status" value="1"/>
</dbReference>
<evidence type="ECO:0000313" key="1">
    <source>
        <dbReference type="EMBL" id="MPL76691.1"/>
    </source>
</evidence>
<proteinExistence type="predicted"/>
<gene>
    <name evidence="1" type="ORF">SDC9_22537</name>
</gene>
<comment type="caution">
    <text evidence="1">The sequence shown here is derived from an EMBL/GenBank/DDBJ whole genome shotgun (WGS) entry which is preliminary data.</text>
</comment>
<accession>A0A644UCV5</accession>
<sequence>MRWLICIFTATALLVSACGNLGMKKDTPSIAVIDWQKAMKAHPKYKRLTQSTEAVERATRLRDEQLSLGRKQLQLLDNLTKMKLTGKQNYTEAEFATRMAERETAENARLRKLERAAIREADAQLAKDKDAVEEVYRLPIVNLRIKLESVKMTTSARAAVVKELDDVLQARENDLAGIARKRNELVDKKMAPEMVAAHKSMADYAKELQAELLGKSMGIQGTTAEQLKQGPAELEKLIASMDKQIDLKKQSHDKLLDSINSDIESALKKVTLHKKYVLVLKDVKANISGVDVTDDVCTEIKNIAN</sequence>
<protein>
    <recommendedName>
        <fullName evidence="2">Outer membrane protein (OmpH-like)</fullName>
    </recommendedName>
</protein>
<dbReference type="AlphaFoldDB" id="A0A644UCV5"/>